<dbReference type="EMBL" id="JAKKUT010000002">
    <property type="protein sequence ID" value="MDG2991122.1"/>
    <property type="molecule type" value="Genomic_DNA"/>
</dbReference>
<organism evidence="3 4">
    <name type="scientific">Candidatus Synechococcus calcipolaris G9</name>
    <dbReference type="NCBI Taxonomy" id="1497997"/>
    <lineage>
        <taxon>Bacteria</taxon>
        <taxon>Bacillati</taxon>
        <taxon>Cyanobacteriota</taxon>
        <taxon>Cyanophyceae</taxon>
        <taxon>Synechococcales</taxon>
        <taxon>Synechococcaceae</taxon>
        <taxon>Synechococcus</taxon>
    </lineage>
</organism>
<dbReference type="InterPro" id="IPR045851">
    <property type="entry name" value="AMP-bd_C_sf"/>
</dbReference>
<gene>
    <name evidence="3" type="ORF">L3556_09310</name>
</gene>
<dbReference type="PANTHER" id="PTHR43767">
    <property type="entry name" value="LONG-CHAIN-FATTY-ACID--COA LIGASE"/>
    <property type="match status" value="1"/>
</dbReference>
<proteinExistence type="predicted"/>
<dbReference type="InterPro" id="IPR042099">
    <property type="entry name" value="ANL_N_sf"/>
</dbReference>
<dbReference type="InterPro" id="IPR025110">
    <property type="entry name" value="AMP-bd_C"/>
</dbReference>
<reference evidence="3" key="1">
    <citation type="journal article" date="2022" name="Genome Biol. Evol.">
        <title>A New Gene Family Diagnostic for Intracellular Biomineralization of Amorphous Ca Carbonates by Cyanobacteria.</title>
        <authorList>
            <person name="Benzerara K."/>
            <person name="Duprat E."/>
            <person name="Bitard-Feildel T."/>
            <person name="Caumes G."/>
            <person name="Cassier-Chauvat C."/>
            <person name="Chauvat F."/>
            <person name="Dezi M."/>
            <person name="Diop S.I."/>
            <person name="Gaschignard G."/>
            <person name="Gorgen S."/>
            <person name="Gugger M."/>
            <person name="Lopez-Garcia P."/>
            <person name="Millet M."/>
            <person name="Skouri-Panet F."/>
            <person name="Moreira D."/>
            <person name="Callebaut I."/>
        </authorList>
    </citation>
    <scope>NUCLEOTIDE SEQUENCE</scope>
    <source>
        <strain evidence="3">G9</strain>
    </source>
</reference>
<dbReference type="Pfam" id="PF13193">
    <property type="entry name" value="AMP-binding_C"/>
    <property type="match status" value="1"/>
</dbReference>
<evidence type="ECO:0000313" key="4">
    <source>
        <dbReference type="Proteomes" id="UP001154265"/>
    </source>
</evidence>
<dbReference type="RefSeq" id="WP_277867002.1">
    <property type="nucleotide sequence ID" value="NZ_JAKKUT010000002.1"/>
</dbReference>
<dbReference type="InterPro" id="IPR050237">
    <property type="entry name" value="ATP-dep_AMP-bd_enzyme"/>
</dbReference>
<dbReference type="Proteomes" id="UP001154265">
    <property type="component" value="Unassembled WGS sequence"/>
</dbReference>
<sequence>MAHGHQPPETDNHREIERLYQCLGNRADWLLVLDDRGKLMNQTPWLQALIQEKLAALNHDLNPESDLVSRQSLAIAPPDPISLLAQFLAAALGNRPIFLGNPHWQYQEWQQVNILLGDRPPSMPGIHIPTGGSSGQIRFAMHQWSTLGAAIAGMQAHFFPGNQPLNAICVLPLYHVSGLMQILRALWTGGQVILVPGGIAQLDHLTPLDGSAFFLSLVPTQLHQLLQKPPLWPWLQHCYSIIIGGAPPWPRLLEAAFTAHFPLCLSYGMTETAALIACQGRGDFLRGDRSCGRVLPHGQIYVLDGDPETGIGTLAIASTSLTRGYYPYPFSEPMFVTDDLGYFDLQGQLHLVGRQSRKIISGGENIYPEAIEAALYDTGLVQDVYVCGQAHPHWGEQVTAYYVPVQDSGMVTGDLLAQELKQRLAPHNCPKEWIPLPKLPRNAQGKVLRHQLRNNTH</sequence>
<dbReference type="Gene3D" id="3.30.300.30">
    <property type="match status" value="1"/>
</dbReference>
<reference evidence="3" key="2">
    <citation type="submission" date="2022-01" db="EMBL/GenBank/DDBJ databases">
        <authorList>
            <person name="Zivanovic Y."/>
            <person name="Moreira D."/>
            <person name="Lopez-Garcia P."/>
        </authorList>
    </citation>
    <scope>NUCLEOTIDE SEQUENCE</scope>
    <source>
        <strain evidence="3">G9</strain>
    </source>
</reference>
<dbReference type="PANTHER" id="PTHR43767:SF10">
    <property type="entry name" value="SURFACTIN SYNTHASE SUBUNIT 1"/>
    <property type="match status" value="1"/>
</dbReference>
<evidence type="ECO:0000259" key="2">
    <source>
        <dbReference type="Pfam" id="PF13193"/>
    </source>
</evidence>
<accession>A0ABT6EZW0</accession>
<name>A0ABT6EZW0_9SYNE</name>
<feature type="domain" description="AMP-dependent synthetase/ligase" evidence="1">
    <location>
        <begin position="128"/>
        <end position="326"/>
    </location>
</feature>
<evidence type="ECO:0000259" key="1">
    <source>
        <dbReference type="Pfam" id="PF00501"/>
    </source>
</evidence>
<protein>
    <submittedName>
        <fullName evidence="3">AMP-binding protein</fullName>
    </submittedName>
</protein>
<evidence type="ECO:0000313" key="3">
    <source>
        <dbReference type="EMBL" id="MDG2991122.1"/>
    </source>
</evidence>
<dbReference type="InterPro" id="IPR000873">
    <property type="entry name" value="AMP-dep_synth/lig_dom"/>
</dbReference>
<comment type="caution">
    <text evidence="3">The sequence shown here is derived from an EMBL/GenBank/DDBJ whole genome shotgun (WGS) entry which is preliminary data.</text>
</comment>
<dbReference type="Pfam" id="PF00501">
    <property type="entry name" value="AMP-binding"/>
    <property type="match status" value="1"/>
</dbReference>
<dbReference type="SUPFAM" id="SSF56801">
    <property type="entry name" value="Acetyl-CoA synthetase-like"/>
    <property type="match status" value="1"/>
</dbReference>
<feature type="domain" description="AMP-binding enzyme C-terminal" evidence="2">
    <location>
        <begin position="371"/>
        <end position="446"/>
    </location>
</feature>
<keyword evidence="4" id="KW-1185">Reference proteome</keyword>
<dbReference type="Gene3D" id="3.40.50.12780">
    <property type="entry name" value="N-terminal domain of ligase-like"/>
    <property type="match status" value="1"/>
</dbReference>